<evidence type="ECO:0000313" key="1">
    <source>
        <dbReference type="EMBL" id="CAG9184678.1"/>
    </source>
</evidence>
<sequence length="45" mass="4937">MHQHVRYNLVQGDKTTANGMVVGANDARMTQLGVPLARTLSTRRA</sequence>
<proteinExistence type="predicted"/>
<gene>
    <name evidence="1" type="ORF">LMG23994_05476</name>
</gene>
<name>A0ABN7ZFC8_9BURK</name>
<evidence type="ECO:0000313" key="2">
    <source>
        <dbReference type="Proteomes" id="UP000701702"/>
    </source>
</evidence>
<protein>
    <submittedName>
        <fullName evidence="1">Uncharacterized protein</fullName>
    </submittedName>
</protein>
<reference evidence="1 2" key="1">
    <citation type="submission" date="2021-08" db="EMBL/GenBank/DDBJ databases">
        <authorList>
            <person name="Peeters C."/>
        </authorList>
    </citation>
    <scope>NUCLEOTIDE SEQUENCE [LARGE SCALE GENOMIC DNA]</scope>
    <source>
        <strain evidence="1 2">LMG 23994</strain>
    </source>
</reference>
<dbReference type="EMBL" id="CAJZAF010000038">
    <property type="protein sequence ID" value="CAG9184678.1"/>
    <property type="molecule type" value="Genomic_DNA"/>
</dbReference>
<keyword evidence="2" id="KW-1185">Reference proteome</keyword>
<organism evidence="1 2">
    <name type="scientific">Cupriavidus pinatubonensis</name>
    <dbReference type="NCBI Taxonomy" id="248026"/>
    <lineage>
        <taxon>Bacteria</taxon>
        <taxon>Pseudomonadati</taxon>
        <taxon>Pseudomonadota</taxon>
        <taxon>Betaproteobacteria</taxon>
        <taxon>Burkholderiales</taxon>
        <taxon>Burkholderiaceae</taxon>
        <taxon>Cupriavidus</taxon>
    </lineage>
</organism>
<accession>A0ABN7ZFC8</accession>
<dbReference type="Proteomes" id="UP000701702">
    <property type="component" value="Unassembled WGS sequence"/>
</dbReference>
<comment type="caution">
    <text evidence="1">The sequence shown here is derived from an EMBL/GenBank/DDBJ whole genome shotgun (WGS) entry which is preliminary data.</text>
</comment>